<dbReference type="EMBL" id="VIWY01000004">
    <property type="protein sequence ID" value="TWG14141.1"/>
    <property type="molecule type" value="Genomic_DNA"/>
</dbReference>
<accession>A0A561VRA7</accession>
<comment type="caution">
    <text evidence="4">The sequence shown here is derived from an EMBL/GenBank/DDBJ whole genome shotgun (WGS) entry which is preliminary data.</text>
</comment>
<dbReference type="PANTHER" id="PTHR10434:SF11">
    <property type="entry name" value="1-ACYL-SN-GLYCEROL-3-PHOSPHATE ACYLTRANSFERASE"/>
    <property type="match status" value="1"/>
</dbReference>
<evidence type="ECO:0000313" key="5">
    <source>
        <dbReference type="Proteomes" id="UP000320239"/>
    </source>
</evidence>
<evidence type="ECO:0000256" key="2">
    <source>
        <dbReference type="ARBA" id="ARBA00023315"/>
    </source>
</evidence>
<evidence type="ECO:0000259" key="3">
    <source>
        <dbReference type="SMART" id="SM00563"/>
    </source>
</evidence>
<organism evidence="4 5">
    <name type="scientific">Actinoplanes teichomyceticus</name>
    <dbReference type="NCBI Taxonomy" id="1867"/>
    <lineage>
        <taxon>Bacteria</taxon>
        <taxon>Bacillati</taxon>
        <taxon>Actinomycetota</taxon>
        <taxon>Actinomycetes</taxon>
        <taxon>Micromonosporales</taxon>
        <taxon>Micromonosporaceae</taxon>
        <taxon>Actinoplanes</taxon>
    </lineage>
</organism>
<dbReference type="Pfam" id="PF01553">
    <property type="entry name" value="Acyltransferase"/>
    <property type="match status" value="1"/>
</dbReference>
<dbReference type="InterPro" id="IPR002123">
    <property type="entry name" value="Plipid/glycerol_acylTrfase"/>
</dbReference>
<name>A0A561VRA7_ACTTI</name>
<keyword evidence="1 4" id="KW-0808">Transferase</keyword>
<evidence type="ECO:0000313" key="4">
    <source>
        <dbReference type="EMBL" id="TWG14141.1"/>
    </source>
</evidence>
<dbReference type="GO" id="GO:0006654">
    <property type="term" value="P:phosphatidic acid biosynthetic process"/>
    <property type="evidence" value="ECO:0007669"/>
    <property type="project" value="TreeGrafter"/>
</dbReference>
<dbReference type="Proteomes" id="UP000320239">
    <property type="component" value="Unassembled WGS sequence"/>
</dbReference>
<dbReference type="AlphaFoldDB" id="A0A561VRA7"/>
<gene>
    <name evidence="4" type="ORF">FHX34_104441</name>
</gene>
<dbReference type="SUPFAM" id="SSF69593">
    <property type="entry name" value="Glycerol-3-phosphate (1)-acyltransferase"/>
    <property type="match status" value="1"/>
</dbReference>
<dbReference type="CDD" id="cd07989">
    <property type="entry name" value="LPLAT_AGPAT-like"/>
    <property type="match status" value="1"/>
</dbReference>
<dbReference type="GO" id="GO:0003841">
    <property type="term" value="F:1-acylglycerol-3-phosphate O-acyltransferase activity"/>
    <property type="evidence" value="ECO:0007669"/>
    <property type="project" value="TreeGrafter"/>
</dbReference>
<keyword evidence="2 4" id="KW-0012">Acyltransferase</keyword>
<protein>
    <submittedName>
        <fullName evidence="4">1-acyl-sn-glycerol-3-phosphate acyltransferase</fullName>
    </submittedName>
</protein>
<reference evidence="4 5" key="1">
    <citation type="submission" date="2019-06" db="EMBL/GenBank/DDBJ databases">
        <title>Sequencing the genomes of 1000 actinobacteria strains.</title>
        <authorList>
            <person name="Klenk H.-P."/>
        </authorList>
    </citation>
    <scope>NUCLEOTIDE SEQUENCE [LARGE SCALE GENOMIC DNA]</scope>
    <source>
        <strain evidence="4 5">DSM 43866</strain>
    </source>
</reference>
<feature type="domain" description="Phospholipid/glycerol acyltransferase" evidence="3">
    <location>
        <begin position="39"/>
        <end position="158"/>
    </location>
</feature>
<dbReference type="PANTHER" id="PTHR10434">
    <property type="entry name" value="1-ACYL-SN-GLYCEROL-3-PHOSPHATE ACYLTRANSFERASE"/>
    <property type="match status" value="1"/>
</dbReference>
<dbReference type="GO" id="GO:0005886">
    <property type="term" value="C:plasma membrane"/>
    <property type="evidence" value="ECO:0007669"/>
    <property type="project" value="TreeGrafter"/>
</dbReference>
<proteinExistence type="predicted"/>
<dbReference type="SMART" id="SM00563">
    <property type="entry name" value="PlsC"/>
    <property type="match status" value="1"/>
</dbReference>
<sequence>MTRMPPLYAAAHRTLGVLLRGLWPTTVTGLEHLPAGTGAVLAANHHAVADQLFLGVNTPRHIAFWAKAEYFRSSGIRGALTRRVVTGMGAIPVERAGGRAVLTAFDAAVPILQGGGLVAVFPEGTRSPDGRLYRGRTGAVRLAAQAGVPIVPVGIRGTERIRPAGRRLPRPHPVTLSFGPALPVEVESARDARRLTDELIARIQSLSGQVYVPSYAPVRHG</sequence>
<evidence type="ECO:0000256" key="1">
    <source>
        <dbReference type="ARBA" id="ARBA00022679"/>
    </source>
</evidence>
<keyword evidence="5" id="KW-1185">Reference proteome</keyword>